<dbReference type="RefSeq" id="WP_013486081.1">
    <property type="nucleotide sequence ID" value="NC_014828.1"/>
</dbReference>
<organism evidence="2 3">
    <name type="scientific">Ethanoligenens harbinense (strain DSM 18485 / JCM 12961 / CGMCC 1.5033 / YUAN-3)</name>
    <dbReference type="NCBI Taxonomy" id="663278"/>
    <lineage>
        <taxon>Bacteria</taxon>
        <taxon>Bacillati</taxon>
        <taxon>Bacillota</taxon>
        <taxon>Clostridia</taxon>
        <taxon>Eubacteriales</taxon>
        <taxon>Oscillospiraceae</taxon>
        <taxon>Ethanoligenens</taxon>
    </lineage>
</organism>
<dbReference type="AlphaFoldDB" id="E6U4C6"/>
<accession>E6U4C6</accession>
<dbReference type="STRING" id="663278.Ethha_2218"/>
<evidence type="ECO:0000256" key="1">
    <source>
        <dbReference type="SAM" id="SignalP"/>
    </source>
</evidence>
<evidence type="ECO:0000313" key="2">
    <source>
        <dbReference type="EMBL" id="ADU27733.1"/>
    </source>
</evidence>
<keyword evidence="3" id="KW-1185">Reference proteome</keyword>
<protein>
    <submittedName>
        <fullName evidence="2">Uncharacterized protein</fullName>
    </submittedName>
</protein>
<dbReference type="EMBL" id="CP002400">
    <property type="protein sequence ID" value="ADU27733.1"/>
    <property type="molecule type" value="Genomic_DNA"/>
</dbReference>
<gene>
    <name evidence="2" type="ordered locus">Ethha_2218</name>
</gene>
<feature type="chain" id="PRO_5030168379" evidence="1">
    <location>
        <begin position="32"/>
        <end position="249"/>
    </location>
</feature>
<dbReference type="KEGG" id="eha:Ethha_2218"/>
<dbReference type="HOGENOM" id="CLU_1114473_0_0_9"/>
<evidence type="ECO:0000313" key="3">
    <source>
        <dbReference type="Proteomes" id="UP000001551"/>
    </source>
</evidence>
<dbReference type="Proteomes" id="UP000001551">
    <property type="component" value="Chromosome"/>
</dbReference>
<keyword evidence="1" id="KW-0732">Signal</keyword>
<proteinExistence type="predicted"/>
<name>E6U4C6_ETHHY</name>
<reference evidence="2 3" key="1">
    <citation type="submission" date="2010-12" db="EMBL/GenBank/DDBJ databases">
        <title>Complete sequence of Ethanoligenens harbinense YUAN-3.</title>
        <authorList>
            <person name="Lucas S."/>
            <person name="Copeland A."/>
            <person name="Lapidus A."/>
            <person name="Cheng J.-F."/>
            <person name="Bruce D."/>
            <person name="Goodwin L."/>
            <person name="Pitluck S."/>
            <person name="Chertkov O."/>
            <person name="Misra M."/>
            <person name="Detter J.C."/>
            <person name="Han C."/>
            <person name="Tapia R."/>
            <person name="Land M."/>
            <person name="Hauser L."/>
            <person name="Jeffries C."/>
            <person name="Kyrpides N."/>
            <person name="Ivanova N."/>
            <person name="Mikhailova N."/>
            <person name="Wang A."/>
            <person name="Mouttaki H."/>
            <person name="He Z."/>
            <person name="Zhou J."/>
            <person name="Hemme C.L."/>
            <person name="Woyke T."/>
        </authorList>
    </citation>
    <scope>NUCLEOTIDE SEQUENCE [LARGE SCALE GENOMIC DNA]</scope>
    <source>
        <strain evidence="3">DSM 18485 / JCM 12961 / CGMCC 1.5033 / YUAN-3</strain>
    </source>
</reference>
<sequence length="249" mass="27380">MKGKTVWKSKPFQVIVAGIAIMALLAGAASAQTIPTDQMVTLPNGLSVDKWMLQSDGKTVADCLGQTFSQYGNKKMQEMINLVWVDPYATSSDNANDRFKEALAGADPAINESAMHTGGYTSYLNNILFQQKPDDGNTAFADKSWYNQNIHHFRTFGAVNYQNAWYITVAASTESFDWLKLSHEWTSFNTARDMLVGALLNSKIDPGFTQLANLNLQNQISAGDPNLSTGDFDGVTAYIQAPENIDMNQ</sequence>
<feature type="signal peptide" evidence="1">
    <location>
        <begin position="1"/>
        <end position="31"/>
    </location>
</feature>
<dbReference type="eggNOG" id="ENOG5032RG3">
    <property type="taxonomic scope" value="Bacteria"/>
</dbReference>